<feature type="compositionally biased region" description="Basic residues" evidence="1">
    <location>
        <begin position="1"/>
        <end position="11"/>
    </location>
</feature>
<accession>A0A554VPL2</accession>
<dbReference type="InterPro" id="IPR025295">
    <property type="entry name" value="eCIS_core_dom"/>
</dbReference>
<reference evidence="3 4" key="1">
    <citation type="submission" date="2019-07" db="EMBL/GenBank/DDBJ databases">
        <title>The draft genome sequence of Aquimarina algiphila M91.</title>
        <authorList>
            <person name="Meng X."/>
        </authorList>
    </citation>
    <scope>NUCLEOTIDE SEQUENCE [LARGE SCALE GENOMIC DNA]</scope>
    <source>
        <strain evidence="3 4">M91</strain>
    </source>
</reference>
<evidence type="ECO:0000259" key="2">
    <source>
        <dbReference type="Pfam" id="PF13699"/>
    </source>
</evidence>
<organism evidence="3 4">
    <name type="scientific">Aquimarina algiphila</name>
    <dbReference type="NCBI Taxonomy" id="2047982"/>
    <lineage>
        <taxon>Bacteria</taxon>
        <taxon>Pseudomonadati</taxon>
        <taxon>Bacteroidota</taxon>
        <taxon>Flavobacteriia</taxon>
        <taxon>Flavobacteriales</taxon>
        <taxon>Flavobacteriaceae</taxon>
        <taxon>Aquimarina</taxon>
    </lineage>
</organism>
<keyword evidence="4" id="KW-1185">Reference proteome</keyword>
<dbReference type="Pfam" id="PF13699">
    <property type="entry name" value="eCIS_core"/>
    <property type="match status" value="1"/>
</dbReference>
<evidence type="ECO:0000313" key="3">
    <source>
        <dbReference type="EMBL" id="TSE10419.1"/>
    </source>
</evidence>
<feature type="region of interest" description="Disordered" evidence="1">
    <location>
        <begin position="1"/>
        <end position="203"/>
    </location>
</feature>
<dbReference type="OrthoDB" id="4317910at2"/>
<gene>
    <name evidence="3" type="ORF">FOF46_05120</name>
</gene>
<protein>
    <submittedName>
        <fullName evidence="3">DUF4157 domain-containing protein</fullName>
    </submittedName>
</protein>
<evidence type="ECO:0000256" key="1">
    <source>
        <dbReference type="SAM" id="MobiDB-lite"/>
    </source>
</evidence>
<name>A0A554VPL2_9FLAO</name>
<proteinExistence type="predicted"/>
<dbReference type="AlphaFoldDB" id="A0A554VPL2"/>
<sequence>MKKIRPRKPNKNKKEESDPFFSNTENKAKESSGSDSFFQAKLEVGDPSSPFEQEADAMADHVLQQNNEKAPGDAFGKQSVQRQAEEEEPAAKRIQRQAEEEEPAAKRIQRQAEEEEPAAKRIQRQAEEEEPAAKRIQRQAEEEEPAAKQIQLQAEEEEPAAKRIQRQTEEEEPATKQIQRKMDDEATQAKGESKEKKGKKTEANAMESVEAMIQETKGQGMPLPEEIKAELEAEMKADFTNVRIHTDEKAIELSAMLNAQAFTHGYDIYFNMDKYDPYSRSGKHLLVHELTHVVQQKG</sequence>
<dbReference type="Proteomes" id="UP000318833">
    <property type="component" value="Unassembled WGS sequence"/>
</dbReference>
<comment type="caution">
    <text evidence="3">The sequence shown here is derived from an EMBL/GenBank/DDBJ whole genome shotgun (WGS) entry which is preliminary data.</text>
</comment>
<feature type="domain" description="eCIS core" evidence="2">
    <location>
        <begin position="222"/>
        <end position="297"/>
    </location>
</feature>
<dbReference type="EMBL" id="VLNR01000007">
    <property type="protein sequence ID" value="TSE10419.1"/>
    <property type="molecule type" value="Genomic_DNA"/>
</dbReference>
<evidence type="ECO:0000313" key="4">
    <source>
        <dbReference type="Proteomes" id="UP000318833"/>
    </source>
</evidence>
<dbReference type="RefSeq" id="WP_143915699.1">
    <property type="nucleotide sequence ID" value="NZ_CANMIK010000001.1"/>
</dbReference>